<evidence type="ECO:0000256" key="3">
    <source>
        <dbReference type="ARBA" id="ARBA00022970"/>
    </source>
</evidence>
<keyword evidence="3" id="KW-0029">Amino-acid transport</keyword>
<dbReference type="Proteomes" id="UP000326202">
    <property type="component" value="Chromosome"/>
</dbReference>
<reference evidence="6 7" key="1">
    <citation type="submission" date="2019-08" db="EMBL/GenBank/DDBJ databases">
        <title>Hyperibacter terrae gen. nov., sp. nov. and Hyperibacter viscosus sp. nov., two new members in the family Rhodospirillaceae isolated from the rhizosphere of Hypericum perforatum.</title>
        <authorList>
            <person name="Noviana Z."/>
        </authorList>
    </citation>
    <scope>NUCLEOTIDE SEQUENCE [LARGE SCALE GENOMIC DNA]</scope>
    <source>
        <strain evidence="6 7">R5913</strain>
    </source>
</reference>
<protein>
    <recommendedName>
        <fullName evidence="5">Leucine-binding protein domain-containing protein</fullName>
    </recommendedName>
</protein>
<dbReference type="Gene3D" id="3.40.50.2300">
    <property type="match status" value="2"/>
</dbReference>
<dbReference type="InterPro" id="IPR028081">
    <property type="entry name" value="Leu-bd"/>
</dbReference>
<dbReference type="PANTHER" id="PTHR30483">
    <property type="entry name" value="LEUCINE-SPECIFIC-BINDING PROTEIN"/>
    <property type="match status" value="1"/>
</dbReference>
<keyword evidence="2 4" id="KW-0732">Signal</keyword>
<evidence type="ECO:0000313" key="6">
    <source>
        <dbReference type="EMBL" id="QEX19102.1"/>
    </source>
</evidence>
<organism evidence="6 7">
    <name type="scientific">Hypericibacter terrae</name>
    <dbReference type="NCBI Taxonomy" id="2602015"/>
    <lineage>
        <taxon>Bacteria</taxon>
        <taxon>Pseudomonadati</taxon>
        <taxon>Pseudomonadota</taxon>
        <taxon>Alphaproteobacteria</taxon>
        <taxon>Rhodospirillales</taxon>
        <taxon>Dongiaceae</taxon>
        <taxon>Hypericibacter</taxon>
    </lineage>
</organism>
<feature type="signal peptide" evidence="4">
    <location>
        <begin position="1"/>
        <end position="32"/>
    </location>
</feature>
<comment type="similarity">
    <text evidence="1">Belongs to the leucine-binding protein family.</text>
</comment>
<dbReference type="EMBL" id="CP042906">
    <property type="protein sequence ID" value="QEX19102.1"/>
    <property type="molecule type" value="Genomic_DNA"/>
</dbReference>
<dbReference type="OrthoDB" id="9791590at2"/>
<gene>
    <name evidence="6" type="ORF">FRZ44_44140</name>
</gene>
<dbReference type="CDD" id="cd06336">
    <property type="entry name" value="PBP1_ABC_ligand_binding-like"/>
    <property type="match status" value="1"/>
</dbReference>
<sequence>MTGLRHLTAGRGWLFGALALATAMATSMGARAEDTLDIGFNAPLSGPAAGWGLPGLTGINLLVDRINAEGGLDVGGKRYKLVVHQFDNEYTPSKALQGARQLVLEHNVKIILDVGGSTGDAQLPFLTEHKVFYAPEATADINPKRPYIISGADYFPRGEMMRMAYISQMYPQAKRYAVVSQQDATSLVGQAWEVGAAKAVGFDVVYDEFYAPDTTDFAPVVTAILATKPDIVSLSISWPDFIPLLMEQLYQQGFKGIVAANYIEPEQALQRVPADWLQQVKAIDSYPLFDDPWWGDPSAQHDFAAKWNARYGAGGPEDLKRPMNGIDWLYTPMLQAYLASVQKAGSVDPDKVLAAFRSLDTISTIEGPTAVTGEEMWGEKNMISPLVPNNEFRADCNCKRVQSLTRFETWFAAHKDAVIAEVRRRNQMWDQRQ</sequence>
<dbReference type="Pfam" id="PF13458">
    <property type="entry name" value="Peripla_BP_6"/>
    <property type="match status" value="1"/>
</dbReference>
<evidence type="ECO:0000313" key="7">
    <source>
        <dbReference type="Proteomes" id="UP000326202"/>
    </source>
</evidence>
<dbReference type="AlphaFoldDB" id="A0A5J6MN66"/>
<feature type="domain" description="Leucine-binding protein" evidence="5">
    <location>
        <begin position="36"/>
        <end position="374"/>
    </location>
</feature>
<evidence type="ECO:0000256" key="4">
    <source>
        <dbReference type="SAM" id="SignalP"/>
    </source>
</evidence>
<keyword evidence="7" id="KW-1185">Reference proteome</keyword>
<dbReference type="InterPro" id="IPR028082">
    <property type="entry name" value="Peripla_BP_I"/>
</dbReference>
<evidence type="ECO:0000259" key="5">
    <source>
        <dbReference type="Pfam" id="PF13458"/>
    </source>
</evidence>
<evidence type="ECO:0000256" key="2">
    <source>
        <dbReference type="ARBA" id="ARBA00022729"/>
    </source>
</evidence>
<name>A0A5J6MN66_9PROT</name>
<dbReference type="PANTHER" id="PTHR30483:SF6">
    <property type="entry name" value="PERIPLASMIC BINDING PROTEIN OF ABC TRANSPORTER FOR NATURAL AMINO ACIDS"/>
    <property type="match status" value="1"/>
</dbReference>
<dbReference type="RefSeq" id="WP_151179194.1">
    <property type="nucleotide sequence ID" value="NZ_CP042906.1"/>
</dbReference>
<keyword evidence="3" id="KW-0813">Transport</keyword>
<evidence type="ECO:0000256" key="1">
    <source>
        <dbReference type="ARBA" id="ARBA00010062"/>
    </source>
</evidence>
<proteinExistence type="inferred from homology"/>
<dbReference type="SUPFAM" id="SSF53822">
    <property type="entry name" value="Periplasmic binding protein-like I"/>
    <property type="match status" value="1"/>
</dbReference>
<dbReference type="GO" id="GO:0006865">
    <property type="term" value="P:amino acid transport"/>
    <property type="evidence" value="ECO:0007669"/>
    <property type="project" value="UniProtKB-KW"/>
</dbReference>
<dbReference type="InterPro" id="IPR051010">
    <property type="entry name" value="BCAA_transport"/>
</dbReference>
<dbReference type="KEGG" id="htq:FRZ44_44140"/>
<accession>A0A5J6MN66</accession>
<feature type="chain" id="PRO_5023865064" description="Leucine-binding protein domain-containing protein" evidence="4">
    <location>
        <begin position="33"/>
        <end position="433"/>
    </location>
</feature>